<evidence type="ECO:0000313" key="8">
    <source>
        <dbReference type="Proteomes" id="UP000050424"/>
    </source>
</evidence>
<dbReference type="SMART" id="SM00906">
    <property type="entry name" value="Fungal_trans"/>
    <property type="match status" value="1"/>
</dbReference>
<dbReference type="PANTHER" id="PTHR37015">
    <property type="entry name" value="REVERSE TRANSCRIPTASE DOMAIN-CONTAINING PROTEIN"/>
    <property type="match status" value="1"/>
</dbReference>
<feature type="region of interest" description="Disordered" evidence="5">
    <location>
        <begin position="35"/>
        <end position="74"/>
    </location>
</feature>
<dbReference type="GO" id="GO:0008270">
    <property type="term" value="F:zinc ion binding"/>
    <property type="evidence" value="ECO:0007669"/>
    <property type="project" value="InterPro"/>
</dbReference>
<accession>A0A0P7ANL8</accession>
<proteinExistence type="predicted"/>
<feature type="compositionally biased region" description="Polar residues" evidence="5">
    <location>
        <begin position="605"/>
        <end position="616"/>
    </location>
</feature>
<feature type="compositionally biased region" description="Polar residues" evidence="5">
    <location>
        <begin position="666"/>
        <end position="678"/>
    </location>
</feature>
<keyword evidence="4" id="KW-0238">DNA-binding</keyword>
<feature type="compositionally biased region" description="Acidic residues" evidence="5">
    <location>
        <begin position="1291"/>
        <end position="1300"/>
    </location>
</feature>
<evidence type="ECO:0000256" key="5">
    <source>
        <dbReference type="SAM" id="MobiDB-lite"/>
    </source>
</evidence>
<dbReference type="GO" id="GO:0003677">
    <property type="term" value="F:DNA binding"/>
    <property type="evidence" value="ECO:0007669"/>
    <property type="project" value="InterPro"/>
</dbReference>
<gene>
    <name evidence="7" type="ORF">AK830_g7150</name>
</gene>
<evidence type="ECO:0000313" key="7">
    <source>
        <dbReference type="EMBL" id="KPM39397.1"/>
    </source>
</evidence>
<feature type="domain" description="Xylanolytic transcriptional activator regulatory" evidence="6">
    <location>
        <begin position="281"/>
        <end position="355"/>
    </location>
</feature>
<evidence type="ECO:0000256" key="2">
    <source>
        <dbReference type="ARBA" id="ARBA00022454"/>
    </source>
</evidence>
<dbReference type="OrthoDB" id="74545at2759"/>
<feature type="compositionally biased region" description="Basic and acidic residues" evidence="5">
    <location>
        <begin position="802"/>
        <end position="812"/>
    </location>
</feature>
<evidence type="ECO:0000256" key="3">
    <source>
        <dbReference type="ARBA" id="ARBA00023242"/>
    </source>
</evidence>
<dbReference type="InterPro" id="IPR007219">
    <property type="entry name" value="XnlR_reg_dom"/>
</dbReference>
<dbReference type="PANTHER" id="PTHR37015:SF2">
    <property type="entry name" value="REVERSE TRANSCRIPTASE DOMAIN-CONTAINING PROTEIN"/>
    <property type="match status" value="1"/>
</dbReference>
<dbReference type="CDD" id="cd12148">
    <property type="entry name" value="fungal_TF_MHR"/>
    <property type="match status" value="1"/>
</dbReference>
<organism evidence="7 8">
    <name type="scientific">Neonectria ditissima</name>
    <dbReference type="NCBI Taxonomy" id="78410"/>
    <lineage>
        <taxon>Eukaryota</taxon>
        <taxon>Fungi</taxon>
        <taxon>Dikarya</taxon>
        <taxon>Ascomycota</taxon>
        <taxon>Pezizomycotina</taxon>
        <taxon>Sordariomycetes</taxon>
        <taxon>Hypocreomycetidae</taxon>
        <taxon>Hypocreales</taxon>
        <taxon>Nectriaceae</taxon>
        <taxon>Neonectria</taxon>
    </lineage>
</organism>
<evidence type="ECO:0000259" key="6">
    <source>
        <dbReference type="SMART" id="SM00906"/>
    </source>
</evidence>
<dbReference type="InterPro" id="IPR000164">
    <property type="entry name" value="Histone_H3/CENP-A"/>
</dbReference>
<dbReference type="STRING" id="78410.A0A0P7ANL8"/>
<dbReference type="GO" id="GO:0000786">
    <property type="term" value="C:nucleosome"/>
    <property type="evidence" value="ECO:0007669"/>
    <property type="project" value="UniProtKB-KW"/>
</dbReference>
<evidence type="ECO:0000256" key="4">
    <source>
        <dbReference type="ARBA" id="ARBA00023269"/>
    </source>
</evidence>
<comment type="subcellular location">
    <subcellularLocation>
        <location evidence="1">Chromosome</location>
    </subcellularLocation>
</comment>
<feature type="region of interest" description="Disordered" evidence="5">
    <location>
        <begin position="605"/>
        <end position="679"/>
    </location>
</feature>
<evidence type="ECO:0000256" key="1">
    <source>
        <dbReference type="ARBA" id="ARBA00004286"/>
    </source>
</evidence>
<dbReference type="PRINTS" id="PR00622">
    <property type="entry name" value="HISTONEH3"/>
</dbReference>
<comment type="caution">
    <text evidence="7">The sequence shown here is derived from an EMBL/GenBank/DDBJ whole genome shotgun (WGS) entry which is preliminary data.</text>
</comment>
<name>A0A0P7ANL8_9HYPO</name>
<reference evidence="7 8" key="1">
    <citation type="submission" date="2015-09" db="EMBL/GenBank/DDBJ databases">
        <title>Draft genome of a European isolate of the apple canker pathogen Neonectria ditissima.</title>
        <authorList>
            <person name="Gomez-Cortecero A."/>
            <person name="Harrison R.J."/>
            <person name="Armitage A.D."/>
        </authorList>
    </citation>
    <scope>NUCLEOTIDE SEQUENCE [LARGE SCALE GENOMIC DNA]</scope>
    <source>
        <strain evidence="7 8">R09/05</strain>
    </source>
</reference>
<keyword evidence="2" id="KW-0158">Chromosome</keyword>
<feature type="compositionally biased region" description="Polar residues" evidence="5">
    <location>
        <begin position="36"/>
        <end position="53"/>
    </location>
</feature>
<dbReference type="Pfam" id="PF04082">
    <property type="entry name" value="Fungal_trans"/>
    <property type="match status" value="1"/>
</dbReference>
<feature type="compositionally biased region" description="Acidic residues" evidence="5">
    <location>
        <begin position="1353"/>
        <end position="1375"/>
    </location>
</feature>
<keyword evidence="4" id="KW-0544">Nucleosome core</keyword>
<dbReference type="EMBL" id="LKCW01000108">
    <property type="protein sequence ID" value="KPM39397.1"/>
    <property type="molecule type" value="Genomic_DNA"/>
</dbReference>
<feature type="compositionally biased region" description="Basic residues" evidence="5">
    <location>
        <begin position="1309"/>
        <end position="1319"/>
    </location>
</feature>
<protein>
    <recommendedName>
        <fullName evidence="6">Xylanolytic transcriptional activator regulatory domain-containing protein</fullName>
    </recommendedName>
</protein>
<sequence length="1876" mass="210593">MQHLPSGRDTFNSAEPPHREKFVAHGSSASRGVMATHQSPFSASETASCSTPGYSADARKRKRSISGSQPAREYGLMRDTGEHDVARFVGSSSGIHYIRAVYLRLARRSATRTTQATTINTLIPGEDDQLRQATSTTTNREKPLWKAHEVVCEPGVSGTQPSFEDLVEWSRSFFESWHPALPFLHGPDTLRIFEDASKGGSESVPPLDRVILKSILSISLADGRQGPPLSKPIPSTLVFQSVDDAVASSQFALSQPASIRATQAALAIQLFLTSMLCLNAASRLGGLIVRMAFHLGLHRCPTRFPFFTAGEASIRRRVFWCIYTLERLLCQSLGLPLDIQDDDLDVCYPGEEHHGGPADAAEGAEKLQLLTFLAKHARIRGLILEMRNKNHLKRRDTAERAAFVQTELAKWSNEIQDIVEEDDEAGHSSDTEIPSRPQVSPSHRLMLLVLKHESMICLNRPGLASETSSPSYSSAFQACISAAKSICIIFKRHRKRHRLDTNDTERRLAMPLLWPSFTWAVWISTFVLVHAAFESQVLLDSALRHVKSGKEMLGHLAARDTAWPEYCLEAVDELIAAVQELSCPLPQDATEALASTQALHRTVTSQSAISKAQENTAVPKKGRGTTSGWDSTATGVDTGQVPGGSLTEPGVSTHGTRSSGPEAHLQHQNAAPSRTFWPSQPDAHWRERLLRGQSCGITGLSLSGSQATSANHSGVPGTQTISSSHMTAEPLDAPIETGPVEGQESMMWYDQLFASSFSAIDNPFLVAAEFDASIDPTWNYLRLHRELSSHHGFIRSRGHHRSSPERASELYRDGAPPRPRARPNSEPWYLVREGLVRIYSSKDHWETEYSSEVLPEDARSGVDYINCNVRRQTVSSSLPSHSTVSVYFLHSPQIMATSGSVFSDTLQEITNTKLDELSKRRSGFEQAKSSLLVSVQAEEDAVKRLAALSRGVKECFAIKLDDDGKVQVNQTKYKRLEIELQNVDRFLGQAQCDPSISAKMLDAWEKSLHRHLDMQSLTFQYASLYGQLVTEWLSCDKEDDTTAGGDVEMGEAFEDVGSAEKLESRMEWEKTVFEPANVDENALEQYLHRLFGADNDEKKATYNALKRLRDAVHSFESQISSPNQFNISTLRWVIRGLHSSDLLSDEKREALSDFEGNTVILHEIADVLNMRISALGSWTWSSEAGVPVEMRRKISGIYNIHMHEDLLQAIFLHYIGVKWSVFFKRAFTNFRNADGAWKSPRQEIPKEAKQRLGYYLGTLKTSPCLQNSRASKYKKNYFMAQLMNHEEEITEAADGDEEADYERSVGAGVKRKGRTKQTARKSTGGKAPRMQLASQAARKSATRHRAAFLQAEVDSEDEDEDEDGEDEEEEEEEEENVRNPMELKQTLLHLLSTEVTINTRLYGEVTAFHSVFESWNPILPHETTCTVLKYLGVSDTWVGFFKKFLQAPLRFLDDGKSTPARKRRRGTPASHVLSDVFGETTLFCLDFAINQSTSGNPLWRMHDNIWFWSRDHSVAVIAWKTVEEFTAVTGTETNPARTGTVRVSRDPKQTLQMDKYLPEGEIRWGFLRLSPQTGRFEIDQTMVDSHVEELRKQLHDKRKSILGFIQAWNTYATTFFTSNFGKPANCFGREHVNNMLATHERLQREIFSTLPGEGGEKVSSVAEYLKGALGQRFGISDVPDGYLYFPMELGGLDVQSPFISLLQIRDEVTKSPSELLDALEQAERDSYERAKAAFLDGSIKQKRRKLDDPSWAPSSARDREAFMPFDEYVRYREDFCLYSAEETRLHDVFRRLMQRPKEKSVASDDSEVWTAHSRLGGQSNPRGITSNWYAMEPYWRWVSMMYGPEIVERFGGLGIVDPGLLPMGMVTLFRDKRVKW</sequence>
<feature type="region of interest" description="Disordered" evidence="5">
    <location>
        <begin position="794"/>
        <end position="824"/>
    </location>
</feature>
<dbReference type="Proteomes" id="UP000050424">
    <property type="component" value="Unassembled WGS sequence"/>
</dbReference>
<keyword evidence="8" id="KW-1185">Reference proteome</keyword>
<feature type="compositionally biased region" description="Polar residues" evidence="5">
    <location>
        <begin position="624"/>
        <end position="637"/>
    </location>
</feature>
<keyword evidence="3" id="KW-0539">Nucleus</keyword>
<dbReference type="GO" id="GO:0006351">
    <property type="term" value="P:DNA-templated transcription"/>
    <property type="evidence" value="ECO:0007669"/>
    <property type="project" value="InterPro"/>
</dbReference>
<feature type="region of interest" description="Disordered" evidence="5">
    <location>
        <begin position="1291"/>
        <end position="1381"/>
    </location>
</feature>
<dbReference type="CDD" id="cd01709">
    <property type="entry name" value="RT_like_1"/>
    <property type="match status" value="1"/>
</dbReference>
<dbReference type="GO" id="GO:0030527">
    <property type="term" value="F:structural constituent of chromatin"/>
    <property type="evidence" value="ECO:0007669"/>
    <property type="project" value="InterPro"/>
</dbReference>